<protein>
    <recommendedName>
        <fullName evidence="2">DUF4350 domain-containing protein</fullName>
    </recommendedName>
</protein>
<proteinExistence type="predicted"/>
<gene>
    <name evidence="1" type="ORF">S01H1_21570</name>
</gene>
<accession>X0U953</accession>
<dbReference type="EMBL" id="BARS01011985">
    <property type="protein sequence ID" value="GAF95871.1"/>
    <property type="molecule type" value="Genomic_DNA"/>
</dbReference>
<dbReference type="SUPFAM" id="SSF52317">
    <property type="entry name" value="Class I glutamine amidotransferase-like"/>
    <property type="match status" value="1"/>
</dbReference>
<dbReference type="PROSITE" id="PS51257">
    <property type="entry name" value="PROKAR_LIPOPROTEIN"/>
    <property type="match status" value="1"/>
</dbReference>
<evidence type="ECO:0000313" key="1">
    <source>
        <dbReference type="EMBL" id="GAF95871.1"/>
    </source>
</evidence>
<comment type="caution">
    <text evidence="1">The sequence shown here is derived from an EMBL/GenBank/DDBJ whole genome shotgun (WGS) entry which is preliminary data.</text>
</comment>
<sequence length="198" mass="22126">MKPLFYIILIALQLIMGCAKEVQRIDPNFRPSLRNPPTYRRGTGPIVWIDESHNNIVATRGRYEPFVEVLLRDGYVVKAFRTLFSDNSLAEVEVLVIGNALHSRNVDDWSLPTPSAFTDVEITAIHRWISEGGTLLLLADHMPIAGAASDLAMVFGITFINGFVEDPDTWDPIEFHRDDGTLMDHAITRGGGKHEAID</sequence>
<name>X0U953_9ZZZZ</name>
<dbReference type="InterPro" id="IPR029062">
    <property type="entry name" value="Class_I_gatase-like"/>
</dbReference>
<evidence type="ECO:0008006" key="2">
    <source>
        <dbReference type="Google" id="ProtNLM"/>
    </source>
</evidence>
<reference evidence="1" key="1">
    <citation type="journal article" date="2014" name="Front. Microbiol.">
        <title>High frequency of phylogenetically diverse reductive dehalogenase-homologous genes in deep subseafloor sedimentary metagenomes.</title>
        <authorList>
            <person name="Kawai M."/>
            <person name="Futagami T."/>
            <person name="Toyoda A."/>
            <person name="Takaki Y."/>
            <person name="Nishi S."/>
            <person name="Hori S."/>
            <person name="Arai W."/>
            <person name="Tsubouchi T."/>
            <person name="Morono Y."/>
            <person name="Uchiyama I."/>
            <person name="Ito T."/>
            <person name="Fujiyama A."/>
            <person name="Inagaki F."/>
            <person name="Takami H."/>
        </authorList>
    </citation>
    <scope>NUCLEOTIDE SEQUENCE</scope>
    <source>
        <strain evidence="1">Expedition CK06-06</strain>
    </source>
</reference>
<organism evidence="1">
    <name type="scientific">marine sediment metagenome</name>
    <dbReference type="NCBI Taxonomy" id="412755"/>
    <lineage>
        <taxon>unclassified sequences</taxon>
        <taxon>metagenomes</taxon>
        <taxon>ecological metagenomes</taxon>
    </lineage>
</organism>
<feature type="non-terminal residue" evidence="1">
    <location>
        <position position="198"/>
    </location>
</feature>
<dbReference type="AlphaFoldDB" id="X0U953"/>